<feature type="compositionally biased region" description="Basic and acidic residues" evidence="1">
    <location>
        <begin position="35"/>
        <end position="66"/>
    </location>
</feature>
<evidence type="ECO:0000313" key="2">
    <source>
        <dbReference type="EMBL" id="QCP33888.1"/>
    </source>
</evidence>
<gene>
    <name evidence="2" type="ORF">AR1Y2_0434</name>
</gene>
<dbReference type="RefSeq" id="WP_137327499.1">
    <property type="nucleotide sequence ID" value="NZ_CP040058.1"/>
</dbReference>
<dbReference type="KEGG" id="arf:AR1Y2_0434"/>
<dbReference type="AlphaFoldDB" id="A0A4P8I8R0"/>
<feature type="region of interest" description="Disordered" evidence="1">
    <location>
        <begin position="1"/>
        <end position="66"/>
    </location>
</feature>
<dbReference type="EMBL" id="CP040058">
    <property type="protein sequence ID" value="QCP33888.1"/>
    <property type="molecule type" value="Genomic_DNA"/>
</dbReference>
<accession>A0A4P8I8R0</accession>
<evidence type="ECO:0000256" key="1">
    <source>
        <dbReference type="SAM" id="MobiDB-lite"/>
    </source>
</evidence>
<organism evidence="2 3">
    <name type="scientific">Anaerostipes rhamnosivorans</name>
    <dbReference type="NCBI Taxonomy" id="1229621"/>
    <lineage>
        <taxon>Bacteria</taxon>
        <taxon>Bacillati</taxon>
        <taxon>Bacillota</taxon>
        <taxon>Clostridia</taxon>
        <taxon>Lachnospirales</taxon>
        <taxon>Lachnospiraceae</taxon>
        <taxon>Anaerostipes</taxon>
    </lineage>
</organism>
<protein>
    <submittedName>
        <fullName evidence="2">Uncharacterized protein</fullName>
    </submittedName>
</protein>
<keyword evidence="3" id="KW-1185">Reference proteome</keyword>
<sequence length="143" mass="16463">MDNMEQDHISHIEESQTTEPTGKNGAEPKTFTQEDIDRIVQDRLARERKKYQPDEPDPVESREKELKQREMALDIKELLNKEKYPAELANILKYSSVEEFKEQYEALKSLLPNSDAPKIVWPSGVSKGSSLKADPFRSAMKLD</sequence>
<evidence type="ECO:0000313" key="3">
    <source>
        <dbReference type="Proteomes" id="UP000298653"/>
    </source>
</evidence>
<proteinExistence type="predicted"/>
<feature type="compositionally biased region" description="Basic and acidic residues" evidence="1">
    <location>
        <begin position="1"/>
        <end position="14"/>
    </location>
</feature>
<dbReference type="OrthoDB" id="2048299at2"/>
<reference evidence="2 3" key="1">
    <citation type="submission" date="2019-05" db="EMBL/GenBank/DDBJ databases">
        <title>Complete genome sequencing of Anaerostipes rhamnosivorans.</title>
        <authorList>
            <person name="Bui T.P.N."/>
            <person name="de Vos W.M."/>
        </authorList>
    </citation>
    <scope>NUCLEOTIDE SEQUENCE [LARGE SCALE GENOMIC DNA]</scope>
    <source>
        <strain evidence="2 3">1y2</strain>
    </source>
</reference>
<name>A0A4P8I8R0_9FIRM</name>
<dbReference type="Proteomes" id="UP000298653">
    <property type="component" value="Chromosome"/>
</dbReference>